<protein>
    <submittedName>
        <fullName evidence="2">Uncharacterized protein</fullName>
    </submittedName>
</protein>
<accession>A0A365QJY2</accession>
<keyword evidence="3" id="KW-1185">Reference proteome</keyword>
<organism evidence="2 3">
    <name type="scientific">Burkholderia reimsis</name>
    <dbReference type="NCBI Taxonomy" id="2234132"/>
    <lineage>
        <taxon>Bacteria</taxon>
        <taxon>Pseudomonadati</taxon>
        <taxon>Pseudomonadota</taxon>
        <taxon>Betaproteobacteria</taxon>
        <taxon>Burkholderiales</taxon>
        <taxon>Burkholderiaceae</taxon>
        <taxon>Burkholderia</taxon>
    </lineage>
</organism>
<gene>
    <name evidence="2" type="ORF">DPV79_33815</name>
</gene>
<dbReference type="AlphaFoldDB" id="A0A365QJY2"/>
<proteinExistence type="predicted"/>
<evidence type="ECO:0000256" key="1">
    <source>
        <dbReference type="SAM" id="MobiDB-lite"/>
    </source>
</evidence>
<feature type="region of interest" description="Disordered" evidence="1">
    <location>
        <begin position="1"/>
        <end position="59"/>
    </location>
</feature>
<name>A0A365QJY2_9BURK</name>
<sequence length="59" mass="6512">MNLFRGNESGGGRAVQSPDREFRAPQKHGRRGGDAGALYRAVPPDERPLCRDPQASCRF</sequence>
<evidence type="ECO:0000313" key="2">
    <source>
        <dbReference type="EMBL" id="RBB33772.1"/>
    </source>
</evidence>
<reference evidence="2 3" key="1">
    <citation type="submission" date="2018-06" db="EMBL/GenBank/DDBJ databases">
        <title>Draft genome sequence of Burkholderia reimsis strain BE51 isolated from a French agricultural soil.</title>
        <authorList>
            <person name="Esmaeel Q."/>
        </authorList>
    </citation>
    <scope>NUCLEOTIDE SEQUENCE [LARGE SCALE GENOMIC DNA]</scope>
    <source>
        <strain evidence="2 3">BE51</strain>
    </source>
</reference>
<comment type="caution">
    <text evidence="2">The sequence shown here is derived from an EMBL/GenBank/DDBJ whole genome shotgun (WGS) entry which is preliminary data.</text>
</comment>
<dbReference type="EMBL" id="QMFZ01000041">
    <property type="protein sequence ID" value="RBB33772.1"/>
    <property type="molecule type" value="Genomic_DNA"/>
</dbReference>
<dbReference type="Proteomes" id="UP000252458">
    <property type="component" value="Unassembled WGS sequence"/>
</dbReference>
<evidence type="ECO:0000313" key="3">
    <source>
        <dbReference type="Proteomes" id="UP000252458"/>
    </source>
</evidence>